<gene>
    <name evidence="1" type="ORF">CtesDRAFT_PD3292</name>
    <name evidence="2" type="ORF">CtesDRAFT_PD3355</name>
</gene>
<proteinExistence type="predicted"/>
<dbReference type="OrthoDB" id="8793065at2"/>
<reference evidence="1" key="2">
    <citation type="submission" date="2009-01" db="EMBL/GenBank/DDBJ databases">
        <authorList>
            <consortium name="US DOE Joint Genome Institute (JGI-PGF)"/>
            <person name="Lucas S."/>
            <person name="Copeland A."/>
            <person name="Lapidus A."/>
            <person name="Glavina del Rio T."/>
            <person name="Dalin E."/>
            <person name="Tice H."/>
            <person name="Bruce D."/>
            <person name="Goodwin L."/>
            <person name="Pitluck S."/>
            <person name="LaButti K.M."/>
            <person name="Lowry S."/>
            <person name="Sun H."/>
            <person name="Larimer F."/>
            <person name="Land M.L."/>
            <person name="Hauser L."/>
            <person name="Kjelleberg S."/>
            <person name="Cook A."/>
            <person name="Knepper T.P."/>
            <person name="Fischer K."/>
            <person name="Schleheck D."/>
            <person name="Richardson P."/>
        </authorList>
    </citation>
    <scope>NUCLEOTIDE SEQUENCE</scope>
    <source>
        <strain evidence="1">KF-1</strain>
    </source>
</reference>
<dbReference type="EMBL" id="AAUJ02000001">
    <property type="protein sequence ID" value="EED68408.1"/>
    <property type="molecule type" value="Genomic_DNA"/>
</dbReference>
<dbReference type="EMBL" id="AAUJ02000001">
    <property type="protein sequence ID" value="EED68345.1"/>
    <property type="molecule type" value="Genomic_DNA"/>
</dbReference>
<evidence type="ECO:0000313" key="2">
    <source>
        <dbReference type="EMBL" id="EED68408.1"/>
    </source>
</evidence>
<evidence type="ECO:0000313" key="3">
    <source>
        <dbReference type="Proteomes" id="UP000003039"/>
    </source>
</evidence>
<protein>
    <submittedName>
        <fullName evidence="1">Uncharacterized protein</fullName>
    </submittedName>
</protein>
<accession>B7X114</accession>
<comment type="caution">
    <text evidence="1">The sequence shown here is derived from an EMBL/GenBank/DDBJ whole genome shotgun (WGS) entry which is preliminary data.</text>
</comment>
<evidence type="ECO:0000313" key="1">
    <source>
        <dbReference type="EMBL" id="EED68345.1"/>
    </source>
</evidence>
<dbReference type="AlphaFoldDB" id="B7X114"/>
<dbReference type="Proteomes" id="UP000003039">
    <property type="component" value="Unassembled WGS sequence"/>
</dbReference>
<reference evidence="1 3" key="1">
    <citation type="journal article" date="2004" name="Appl. Environ. Microbiol.">
        <title>Mineralization of individual congeners of linear alkylbenzenesulfonate by defined pairs of heterotrophic bacteria.</title>
        <authorList>
            <person name="Schleheck D."/>
            <person name="Knepper T.P."/>
            <person name="Fischer K."/>
            <person name="Cook A.M."/>
        </authorList>
    </citation>
    <scope>NUCLEOTIDE SEQUENCE [LARGE SCALE GENOMIC DNA]</scope>
    <source>
        <strain evidence="3">DSM 14576 / KF-1</strain>
        <strain evidence="1">KF-1</strain>
    </source>
</reference>
<name>B7X114_COMTK</name>
<sequence>MLLKAGGRRFLNSEGGEDEIETIKVNQDPEDRRYEGAIGWLRSFFTNKDISFDQIYDGLRVGLPQNSWIREVFASYAVWSDEAGKLWRQDYHVAESGSVAWVGQPVEVVRQVSYEPITNHQEVDIVKEQIIAALNAAGIKTEGLNDTQVLAAYNSLVNKPLEEKLTAANSRIADLETAQAAVVNAERDALATELAVNSSLTVDDFKLMPLERLKELKAKAAPVSVGNKQTQTQPGDEFKSYSINSLIEEGAK</sequence>
<dbReference type="RefSeq" id="WP_003056736.1">
    <property type="nucleotide sequence ID" value="NZ_AAUJ02000001.1"/>
</dbReference>
<organism evidence="1 3">
    <name type="scientific">Comamonas testosteroni (strain DSM 14576 / KF-1)</name>
    <name type="common">Pseudomonas testosteroni</name>
    <dbReference type="NCBI Taxonomy" id="399795"/>
    <lineage>
        <taxon>Bacteria</taxon>
        <taxon>Pseudomonadati</taxon>
        <taxon>Pseudomonadota</taxon>
        <taxon>Betaproteobacteria</taxon>
        <taxon>Burkholderiales</taxon>
        <taxon>Comamonadaceae</taxon>
        <taxon>Comamonas</taxon>
    </lineage>
</organism>